<evidence type="ECO:0000313" key="3">
    <source>
        <dbReference type="Proteomes" id="UP000799118"/>
    </source>
</evidence>
<name>A0A6A4HBF2_9AGAR</name>
<dbReference type="OrthoDB" id="3218065at2759"/>
<protein>
    <recommendedName>
        <fullName evidence="4">DDE-1 domain-containing protein</fullName>
    </recommendedName>
</protein>
<evidence type="ECO:0008006" key="4">
    <source>
        <dbReference type="Google" id="ProtNLM"/>
    </source>
</evidence>
<dbReference type="PANTHER" id="PTHR35871">
    <property type="entry name" value="EXPRESSED PROTEIN"/>
    <property type="match status" value="1"/>
</dbReference>
<dbReference type="AlphaFoldDB" id="A0A6A4HBF2"/>
<evidence type="ECO:0000313" key="2">
    <source>
        <dbReference type="EMBL" id="KAE9394968.1"/>
    </source>
</evidence>
<dbReference type="PANTHER" id="PTHR35871:SF1">
    <property type="entry name" value="CXC1-LIKE CYSTEINE CLUSTER ASSOCIATED WITH KDZ TRANSPOSASES DOMAIN-CONTAINING PROTEIN"/>
    <property type="match status" value="1"/>
</dbReference>
<reference evidence="2" key="1">
    <citation type="journal article" date="2019" name="Environ. Microbiol.">
        <title>Fungal ecological strategies reflected in gene transcription - a case study of two litter decomposers.</title>
        <authorList>
            <person name="Barbi F."/>
            <person name="Kohler A."/>
            <person name="Barry K."/>
            <person name="Baskaran P."/>
            <person name="Daum C."/>
            <person name="Fauchery L."/>
            <person name="Ihrmark K."/>
            <person name="Kuo A."/>
            <person name="LaButti K."/>
            <person name="Lipzen A."/>
            <person name="Morin E."/>
            <person name="Grigoriev I.V."/>
            <person name="Henrissat B."/>
            <person name="Lindahl B."/>
            <person name="Martin F."/>
        </authorList>
    </citation>
    <scope>NUCLEOTIDE SEQUENCE</scope>
    <source>
        <strain evidence="2">JB14</strain>
    </source>
</reference>
<proteinExistence type="predicted"/>
<gene>
    <name evidence="2" type="ORF">BT96DRAFT_958677</name>
</gene>
<feature type="region of interest" description="Disordered" evidence="1">
    <location>
        <begin position="1"/>
        <end position="40"/>
    </location>
</feature>
<feature type="compositionally biased region" description="Basic and acidic residues" evidence="1">
    <location>
        <begin position="7"/>
        <end position="29"/>
    </location>
</feature>
<dbReference type="Proteomes" id="UP000799118">
    <property type="component" value="Unassembled WGS sequence"/>
</dbReference>
<organism evidence="2 3">
    <name type="scientific">Gymnopus androsaceus JB14</name>
    <dbReference type="NCBI Taxonomy" id="1447944"/>
    <lineage>
        <taxon>Eukaryota</taxon>
        <taxon>Fungi</taxon>
        <taxon>Dikarya</taxon>
        <taxon>Basidiomycota</taxon>
        <taxon>Agaricomycotina</taxon>
        <taxon>Agaricomycetes</taxon>
        <taxon>Agaricomycetidae</taxon>
        <taxon>Agaricales</taxon>
        <taxon>Marasmiineae</taxon>
        <taxon>Omphalotaceae</taxon>
        <taxon>Gymnopus</taxon>
    </lineage>
</organism>
<accession>A0A6A4HBF2</accession>
<evidence type="ECO:0000256" key="1">
    <source>
        <dbReference type="SAM" id="MobiDB-lite"/>
    </source>
</evidence>
<dbReference type="EMBL" id="ML769540">
    <property type="protein sequence ID" value="KAE9394968.1"/>
    <property type="molecule type" value="Genomic_DNA"/>
</dbReference>
<keyword evidence="3" id="KW-1185">Reference proteome</keyword>
<sequence length="472" mass="53963">MGIRNDLANERIRNGGSCNKEKRTQRHYESEEEDDLEEENRIANDLEDGTEEDVVNSNGKRSANLLPAVVPLKQHKLDVPWQTTQKERKEDKLKVLTKALDDIAKVIRSPKTNFASARAIQSNLQMQKAALSQGFAANNSEWVQNCRLPGSRKGCHAKVYSLLDDPTIKAELRVYIRSHKWAMYPKKLAQFTKGELIPKEANKYLQKIVQDEMPKGLKKYMEVELLPRIQMKVGRGISLTNNAQVKNWVFRDQHMLRKKGVGCGIHKSDALCSTVRWLRNGSQSMECGKNYEGYWTGELFVKQLKEKIIPAFEEVHGTGYQALIMVGNSQGHSAYAEDALLITHMNIDPGGKQAHQQHGWYLDASGIIISQSMIFPASHPEHPDQPKGIKQKYLHEHCDYSFSTLQENMPKALESIAIETIRRWEHCMYRWMDAYQEGKDTQSTQLHVQQFSSCKYTSHRHILEAVASAFDQ</sequence>